<organism evidence="1 2">
    <name type="scientific">Caldifermentibacillus hisashii</name>
    <dbReference type="NCBI Taxonomy" id="996558"/>
    <lineage>
        <taxon>Bacteria</taxon>
        <taxon>Bacillati</taxon>
        <taxon>Bacillota</taxon>
        <taxon>Bacilli</taxon>
        <taxon>Bacillales</taxon>
        <taxon>Bacillaceae</taxon>
        <taxon>Caldifermentibacillus</taxon>
    </lineage>
</organism>
<dbReference type="RefSeq" id="WP_342020511.1">
    <property type="nucleotide sequence ID" value="NZ_JBBYAK010000001.1"/>
</dbReference>
<dbReference type="EMBL" id="JBBYAK010000001">
    <property type="protein sequence ID" value="MEL3958421.1"/>
    <property type="molecule type" value="Genomic_DNA"/>
</dbReference>
<dbReference type="Proteomes" id="UP001459714">
    <property type="component" value="Unassembled WGS sequence"/>
</dbReference>
<protein>
    <submittedName>
        <fullName evidence="1">Uncharacterized protein</fullName>
    </submittedName>
</protein>
<comment type="caution">
    <text evidence="1">The sequence shown here is derived from an EMBL/GenBank/DDBJ whole genome shotgun (WGS) entry which is preliminary data.</text>
</comment>
<evidence type="ECO:0000313" key="1">
    <source>
        <dbReference type="EMBL" id="MEL3958421.1"/>
    </source>
</evidence>
<keyword evidence="2" id="KW-1185">Reference proteome</keyword>
<gene>
    <name evidence="1" type="ORF">NST17_14750</name>
</gene>
<reference evidence="1 2" key="1">
    <citation type="submission" date="2024-03" db="EMBL/GenBank/DDBJ databases">
        <title>Bacilli Hybrid Assemblies.</title>
        <authorList>
            <person name="Kovac J."/>
        </authorList>
    </citation>
    <scope>NUCLEOTIDE SEQUENCE [LARGE SCALE GENOMIC DNA]</scope>
    <source>
        <strain evidence="1 2">FSL M8-0022</strain>
    </source>
</reference>
<proteinExistence type="predicted"/>
<name>A0ABU9JZY5_9BACI</name>
<sequence>MTTKPNLVTILRRKTPFFDDETKSRHHFEPENPIFWRRNQISSPF</sequence>
<evidence type="ECO:0000313" key="2">
    <source>
        <dbReference type="Proteomes" id="UP001459714"/>
    </source>
</evidence>
<accession>A0ABU9JZY5</accession>